<dbReference type="RefSeq" id="XP_013379389.1">
    <property type="nucleotide sequence ID" value="XM_013523935.1"/>
</dbReference>
<evidence type="ECO:0000259" key="2">
    <source>
        <dbReference type="PROSITE" id="PS50234"/>
    </source>
</evidence>
<organism evidence="3 4">
    <name type="scientific">Lingula anatina</name>
    <name type="common">Brachiopod</name>
    <name type="synonym">Lingula unguis</name>
    <dbReference type="NCBI Taxonomy" id="7574"/>
    <lineage>
        <taxon>Eukaryota</taxon>
        <taxon>Metazoa</taxon>
        <taxon>Spiralia</taxon>
        <taxon>Lophotrochozoa</taxon>
        <taxon>Brachiopoda</taxon>
        <taxon>Linguliformea</taxon>
        <taxon>Lingulata</taxon>
        <taxon>Lingulida</taxon>
        <taxon>Linguloidea</taxon>
        <taxon>Lingulidae</taxon>
        <taxon>Lingula</taxon>
    </lineage>
</organism>
<dbReference type="SUPFAM" id="SSF53300">
    <property type="entry name" value="vWA-like"/>
    <property type="match status" value="1"/>
</dbReference>
<evidence type="ECO:0000313" key="3">
    <source>
        <dbReference type="Proteomes" id="UP000085678"/>
    </source>
</evidence>
<dbReference type="InParanoid" id="A0A1S3H2M1"/>
<dbReference type="KEGG" id="lak:106150911"/>
<keyword evidence="1" id="KW-0732">Signal</keyword>
<gene>
    <name evidence="4" type="primary">LOC106150911</name>
</gene>
<dbReference type="SMART" id="SM00327">
    <property type="entry name" value="VWA"/>
    <property type="match status" value="1"/>
</dbReference>
<sequence>MKFFSLVLLVAVGIAFSGLGSEALTPDQIIKILMGGAPPYWKVCFALDSSGSINRTEWKQSKFAARDILAIINFTPRRNSIAPWRHRIGLVRFSSTNPTKVIFSMGTYPFYPANDAAIAAVPKVGHLTNMNKALALCERQLGLNGRRLVWMTTDGYYNEGGDPRPRATAMKRTGTVICVVAIGTNPNMAVINAIASWITSFDFDKCVKCVLTYDTYEAYWSATYAAKLRVVVPEAQPALT</sequence>
<dbReference type="Gene3D" id="3.40.50.410">
    <property type="entry name" value="von Willebrand factor, type A domain"/>
    <property type="match status" value="1"/>
</dbReference>
<dbReference type="GeneID" id="106150911"/>
<name>A0A1S3H2M1_LINAN</name>
<accession>A0A1S3H2M1</accession>
<dbReference type="OrthoDB" id="6425332at2759"/>
<evidence type="ECO:0000256" key="1">
    <source>
        <dbReference type="SAM" id="SignalP"/>
    </source>
</evidence>
<keyword evidence="3" id="KW-1185">Reference proteome</keyword>
<dbReference type="InterPro" id="IPR002035">
    <property type="entry name" value="VWF_A"/>
</dbReference>
<dbReference type="InterPro" id="IPR036465">
    <property type="entry name" value="vWFA_dom_sf"/>
</dbReference>
<dbReference type="PROSITE" id="PS50234">
    <property type="entry name" value="VWFA"/>
    <property type="match status" value="1"/>
</dbReference>
<dbReference type="Proteomes" id="UP000085678">
    <property type="component" value="Unplaced"/>
</dbReference>
<feature type="signal peptide" evidence="1">
    <location>
        <begin position="1"/>
        <end position="23"/>
    </location>
</feature>
<evidence type="ECO:0000313" key="4">
    <source>
        <dbReference type="RefSeq" id="XP_013379389.1"/>
    </source>
</evidence>
<protein>
    <submittedName>
        <fullName evidence="4">Uncharacterized protein LOC106150911 isoform X1</fullName>
    </submittedName>
</protein>
<proteinExistence type="predicted"/>
<dbReference type="CDD" id="cd01450">
    <property type="entry name" value="vWFA_subfamily_ECM"/>
    <property type="match status" value="1"/>
</dbReference>
<reference evidence="4" key="1">
    <citation type="submission" date="2025-08" db="UniProtKB">
        <authorList>
            <consortium name="RefSeq"/>
        </authorList>
    </citation>
    <scope>IDENTIFICATION</scope>
    <source>
        <tissue evidence="4">Gonads</tissue>
    </source>
</reference>
<dbReference type="Pfam" id="PF00092">
    <property type="entry name" value="VWA"/>
    <property type="match status" value="1"/>
</dbReference>
<feature type="chain" id="PRO_5010313713" evidence="1">
    <location>
        <begin position="24"/>
        <end position="240"/>
    </location>
</feature>
<dbReference type="AlphaFoldDB" id="A0A1S3H2M1"/>
<feature type="domain" description="VWFA" evidence="2">
    <location>
        <begin position="42"/>
        <end position="196"/>
    </location>
</feature>